<evidence type="ECO:0000256" key="1">
    <source>
        <dbReference type="SAM" id="Phobius"/>
    </source>
</evidence>
<organism evidence="2 3">
    <name type="scientific">Chitinophaga rupis</name>
    <dbReference type="NCBI Taxonomy" id="573321"/>
    <lineage>
        <taxon>Bacteria</taxon>
        <taxon>Pseudomonadati</taxon>
        <taxon>Bacteroidota</taxon>
        <taxon>Chitinophagia</taxon>
        <taxon>Chitinophagales</taxon>
        <taxon>Chitinophagaceae</taxon>
        <taxon>Chitinophaga</taxon>
    </lineage>
</organism>
<accession>A0A1H8H9X8</accession>
<protein>
    <submittedName>
        <fullName evidence="2">Uncharacterized protein</fullName>
    </submittedName>
</protein>
<dbReference type="AlphaFoldDB" id="A0A1H8H9X8"/>
<proteinExistence type="predicted"/>
<keyword evidence="1" id="KW-0812">Transmembrane</keyword>
<evidence type="ECO:0000313" key="2">
    <source>
        <dbReference type="EMBL" id="SEN53026.1"/>
    </source>
</evidence>
<keyword evidence="1" id="KW-1133">Transmembrane helix</keyword>
<dbReference type="Proteomes" id="UP000198984">
    <property type="component" value="Unassembled WGS sequence"/>
</dbReference>
<gene>
    <name evidence="2" type="ORF">SAMN04488505_11110</name>
</gene>
<keyword evidence="1" id="KW-0472">Membrane</keyword>
<evidence type="ECO:0000313" key="3">
    <source>
        <dbReference type="Proteomes" id="UP000198984"/>
    </source>
</evidence>
<keyword evidence="3" id="KW-1185">Reference proteome</keyword>
<sequence>MKGEAIRSIFNFYFFTFYFAWQSKFLYTIVI</sequence>
<name>A0A1H8H9X8_9BACT</name>
<reference evidence="2 3" key="1">
    <citation type="submission" date="2016-10" db="EMBL/GenBank/DDBJ databases">
        <authorList>
            <person name="de Groot N.N."/>
        </authorList>
    </citation>
    <scope>NUCLEOTIDE SEQUENCE [LARGE SCALE GENOMIC DNA]</scope>
    <source>
        <strain evidence="2 3">DSM 21039</strain>
    </source>
</reference>
<dbReference type="EMBL" id="FOBB01000011">
    <property type="protein sequence ID" value="SEN53026.1"/>
    <property type="molecule type" value="Genomic_DNA"/>
</dbReference>
<feature type="transmembrane region" description="Helical" evidence="1">
    <location>
        <begin position="12"/>
        <end position="30"/>
    </location>
</feature>